<protein>
    <submittedName>
        <fullName evidence="3">Uncharacterized protein</fullName>
    </submittedName>
</protein>
<evidence type="ECO:0000313" key="4">
    <source>
        <dbReference type="Proteomes" id="UP001381693"/>
    </source>
</evidence>
<keyword evidence="2" id="KW-0472">Membrane</keyword>
<sequence length="385" mass="39946">MASSSRQIDLGDACTPMAWQQRDLNYHQSGYQDRYGPGAVGVSGSSRAGPPSTSDRLSHHTDKSWRTHRDSRDSGQPHLVPYGGAQYNGGPPPTHYPPSRPSYSSGRPTSHPHSPSGTSSSSSSSSSSSEEDSSQQHGDAVPQGPMPPVPHPIYGYTGYYPGYPPGPPGMAPGYPGTLKSAHSVPALALATWDGEPCPVHGGGPLSFPGPHGPPPPMLPPPAGYPPMMPHGPMSLPPPPGSTRRASSIYDMRITSPHPAAIYGTLPARNIPGDRRSVAGSTILGPAAPGAPPGIPPHLLPPMARPRPLVLGEKGTPEPLPVRNVGDKNGSLPPGLSAKAASSVGHSEDEKNLRGICCKGGPCVAWVILAVVCLGILLAVMLRFIL</sequence>
<organism evidence="3 4">
    <name type="scientific">Halocaridina rubra</name>
    <name type="common">Hawaiian red shrimp</name>
    <dbReference type="NCBI Taxonomy" id="373956"/>
    <lineage>
        <taxon>Eukaryota</taxon>
        <taxon>Metazoa</taxon>
        <taxon>Ecdysozoa</taxon>
        <taxon>Arthropoda</taxon>
        <taxon>Crustacea</taxon>
        <taxon>Multicrustacea</taxon>
        <taxon>Malacostraca</taxon>
        <taxon>Eumalacostraca</taxon>
        <taxon>Eucarida</taxon>
        <taxon>Decapoda</taxon>
        <taxon>Pleocyemata</taxon>
        <taxon>Caridea</taxon>
        <taxon>Atyoidea</taxon>
        <taxon>Atyidae</taxon>
        <taxon>Halocaridina</taxon>
    </lineage>
</organism>
<keyword evidence="2" id="KW-1133">Transmembrane helix</keyword>
<comment type="caution">
    <text evidence="3">The sequence shown here is derived from an EMBL/GenBank/DDBJ whole genome shotgun (WGS) entry which is preliminary data.</text>
</comment>
<feature type="compositionally biased region" description="Pro residues" evidence="1">
    <location>
        <begin position="90"/>
        <end position="100"/>
    </location>
</feature>
<accession>A0AAN8ZZU2</accession>
<name>A0AAN8ZZU2_HALRR</name>
<keyword evidence="4" id="KW-1185">Reference proteome</keyword>
<feature type="region of interest" description="Disordered" evidence="1">
    <location>
        <begin position="28"/>
        <end position="150"/>
    </location>
</feature>
<feature type="compositionally biased region" description="Low complexity" evidence="1">
    <location>
        <begin position="36"/>
        <end position="52"/>
    </location>
</feature>
<feature type="compositionally biased region" description="Low complexity" evidence="1">
    <location>
        <begin position="101"/>
        <end position="128"/>
    </location>
</feature>
<proteinExistence type="predicted"/>
<gene>
    <name evidence="3" type="ORF">SK128_021071</name>
</gene>
<feature type="transmembrane region" description="Helical" evidence="2">
    <location>
        <begin position="363"/>
        <end position="384"/>
    </location>
</feature>
<feature type="compositionally biased region" description="Basic and acidic residues" evidence="1">
    <location>
        <begin position="56"/>
        <end position="75"/>
    </location>
</feature>
<keyword evidence="2" id="KW-0812">Transmembrane</keyword>
<evidence type="ECO:0000313" key="3">
    <source>
        <dbReference type="EMBL" id="KAK7069863.1"/>
    </source>
</evidence>
<feature type="region of interest" description="Disordered" evidence="1">
    <location>
        <begin position="314"/>
        <end position="342"/>
    </location>
</feature>
<dbReference type="AlphaFoldDB" id="A0AAN8ZZU2"/>
<reference evidence="3 4" key="1">
    <citation type="submission" date="2023-11" db="EMBL/GenBank/DDBJ databases">
        <title>Halocaridina rubra genome assembly.</title>
        <authorList>
            <person name="Smith C."/>
        </authorList>
    </citation>
    <scope>NUCLEOTIDE SEQUENCE [LARGE SCALE GENOMIC DNA]</scope>
    <source>
        <strain evidence="3">EP-1</strain>
        <tissue evidence="3">Whole</tissue>
    </source>
</reference>
<dbReference type="EMBL" id="JAXCGZ010015741">
    <property type="protein sequence ID" value="KAK7069863.1"/>
    <property type="molecule type" value="Genomic_DNA"/>
</dbReference>
<dbReference type="Proteomes" id="UP001381693">
    <property type="component" value="Unassembled WGS sequence"/>
</dbReference>
<evidence type="ECO:0000256" key="2">
    <source>
        <dbReference type="SAM" id="Phobius"/>
    </source>
</evidence>
<evidence type="ECO:0000256" key="1">
    <source>
        <dbReference type="SAM" id="MobiDB-lite"/>
    </source>
</evidence>